<dbReference type="InterPro" id="IPR004839">
    <property type="entry name" value="Aminotransferase_I/II_large"/>
</dbReference>
<keyword evidence="4" id="KW-0238">DNA-binding</keyword>
<reference evidence="7 8" key="2">
    <citation type="submission" date="2018-06" db="EMBL/GenBank/DDBJ databases">
        <title>Metagenomic assembly of (sub)arctic Cyanobacteria and their associated microbiome from non-axenic cultures.</title>
        <authorList>
            <person name="Baurain D."/>
        </authorList>
    </citation>
    <scope>NUCLEOTIDE SEQUENCE [LARGE SCALE GENOMIC DNA]</scope>
    <source>
        <strain evidence="7">ULC129bin1</strain>
    </source>
</reference>
<dbReference type="Pfam" id="PF00155">
    <property type="entry name" value="Aminotran_1_2"/>
    <property type="match status" value="1"/>
</dbReference>
<comment type="similarity">
    <text evidence="1">In the C-terminal section; belongs to the class-I pyridoxal-phosphate-dependent aminotransferase family.</text>
</comment>
<keyword evidence="3" id="KW-0805">Transcription regulation</keyword>
<gene>
    <name evidence="7" type="ORF">DCF25_03325</name>
</gene>
<evidence type="ECO:0000256" key="1">
    <source>
        <dbReference type="ARBA" id="ARBA00005384"/>
    </source>
</evidence>
<protein>
    <submittedName>
        <fullName evidence="7">GntR family transcriptional regulator</fullName>
    </submittedName>
</protein>
<dbReference type="InterPro" id="IPR036390">
    <property type="entry name" value="WH_DNA-bd_sf"/>
</dbReference>
<dbReference type="AlphaFoldDB" id="A0A2W4WDJ5"/>
<sequence>MKIPLDRQAKQPIYLQIRDRLQHLIHSGGLPSGAQLPSIRRLAETVKVNKLTVLEAYSMLEAEGLVQAKRGAGYFINPPELRSPTANSPPHSTFNPVQEVIIPSEGVSSFPEVYHAGLRSYNQPDYIEFSQGFSQPIGLEDLQRIARRAMKEAHTFFQHVHPQGDIELRVLITQLLIQQGLELSPEDLIVTNGSMQALSLLIDHFISPGDWVVVEAPTYHGFLSILQQRGARIIGIPMTPKGMNLTLLAQYLESHHPKFIYTSSTLHNPTGITTSVAHRRKLLSLAQAHDCLIVEDNAYEPLSFGTTPPPIKAFDDRDQVIYVGTFSKTLMPGLRVGYMTVTGKEKDALTERKLLHDFHISTASQAIVKEYLSSGHYRRRLGQIRAVHRDRRDYMIRLLLQNFPASITWTVPDGGTFLWIQLPNEISMREVCAAAAKQKVLIGSGAAFFPKNQGYPAMRLNFSLPPAEMERGIKILSKVLRSAIEKAETRP</sequence>
<dbReference type="Pfam" id="PF00392">
    <property type="entry name" value="GntR"/>
    <property type="match status" value="1"/>
</dbReference>
<keyword evidence="5" id="KW-0804">Transcription</keyword>
<dbReference type="PRINTS" id="PR00035">
    <property type="entry name" value="HTHGNTR"/>
</dbReference>
<dbReference type="InterPro" id="IPR051446">
    <property type="entry name" value="HTH_trans_reg/aminotransferase"/>
</dbReference>
<dbReference type="PANTHER" id="PTHR46577">
    <property type="entry name" value="HTH-TYPE TRANSCRIPTIONAL REGULATORY PROTEIN GABR"/>
    <property type="match status" value="1"/>
</dbReference>
<dbReference type="PROSITE" id="PS50949">
    <property type="entry name" value="HTH_GNTR"/>
    <property type="match status" value="1"/>
</dbReference>
<evidence type="ECO:0000256" key="3">
    <source>
        <dbReference type="ARBA" id="ARBA00023015"/>
    </source>
</evidence>
<evidence type="ECO:0000259" key="6">
    <source>
        <dbReference type="PROSITE" id="PS50949"/>
    </source>
</evidence>
<dbReference type="Gene3D" id="3.40.640.10">
    <property type="entry name" value="Type I PLP-dependent aspartate aminotransferase-like (Major domain)"/>
    <property type="match status" value="1"/>
</dbReference>
<dbReference type="CDD" id="cd00609">
    <property type="entry name" value="AAT_like"/>
    <property type="match status" value="1"/>
</dbReference>
<dbReference type="Gene3D" id="3.90.1150.10">
    <property type="entry name" value="Aspartate Aminotransferase, domain 1"/>
    <property type="match status" value="1"/>
</dbReference>
<dbReference type="InterPro" id="IPR015422">
    <property type="entry name" value="PyrdxlP-dep_Trfase_small"/>
</dbReference>
<dbReference type="Proteomes" id="UP000249354">
    <property type="component" value="Unassembled WGS sequence"/>
</dbReference>
<accession>A0A2W4WDJ5</accession>
<feature type="domain" description="HTH gntR-type" evidence="6">
    <location>
        <begin position="11"/>
        <end position="79"/>
    </location>
</feature>
<dbReference type="GO" id="GO:0030170">
    <property type="term" value="F:pyridoxal phosphate binding"/>
    <property type="evidence" value="ECO:0007669"/>
    <property type="project" value="InterPro"/>
</dbReference>
<dbReference type="InterPro" id="IPR000524">
    <property type="entry name" value="Tscrpt_reg_HTH_GntR"/>
</dbReference>
<evidence type="ECO:0000256" key="4">
    <source>
        <dbReference type="ARBA" id="ARBA00023125"/>
    </source>
</evidence>
<evidence type="ECO:0000256" key="5">
    <source>
        <dbReference type="ARBA" id="ARBA00023163"/>
    </source>
</evidence>
<reference evidence="8" key="1">
    <citation type="submission" date="2018-04" db="EMBL/GenBank/DDBJ databases">
        <authorList>
            <person name="Cornet L."/>
        </authorList>
    </citation>
    <scope>NUCLEOTIDE SEQUENCE [LARGE SCALE GENOMIC DNA]</scope>
</reference>
<dbReference type="InterPro" id="IPR015421">
    <property type="entry name" value="PyrdxlP-dep_Trfase_major"/>
</dbReference>
<keyword evidence="2" id="KW-0663">Pyridoxal phosphate</keyword>
<dbReference type="CDD" id="cd07377">
    <property type="entry name" value="WHTH_GntR"/>
    <property type="match status" value="1"/>
</dbReference>
<dbReference type="GO" id="GO:0003700">
    <property type="term" value="F:DNA-binding transcription factor activity"/>
    <property type="evidence" value="ECO:0007669"/>
    <property type="project" value="InterPro"/>
</dbReference>
<organism evidence="7 8">
    <name type="scientific">Leptolyngbya foveolarum</name>
    <dbReference type="NCBI Taxonomy" id="47253"/>
    <lineage>
        <taxon>Bacteria</taxon>
        <taxon>Bacillati</taxon>
        <taxon>Cyanobacteriota</taxon>
        <taxon>Cyanophyceae</taxon>
        <taxon>Leptolyngbyales</taxon>
        <taxon>Leptolyngbyaceae</taxon>
        <taxon>Leptolyngbya group</taxon>
        <taxon>Leptolyngbya</taxon>
    </lineage>
</organism>
<dbReference type="SUPFAM" id="SSF46785">
    <property type="entry name" value="Winged helix' DNA-binding domain"/>
    <property type="match status" value="1"/>
</dbReference>
<dbReference type="PANTHER" id="PTHR46577:SF2">
    <property type="entry name" value="TRANSCRIPTIONAL REGULATORY PROTEIN"/>
    <property type="match status" value="1"/>
</dbReference>
<proteinExistence type="inferred from homology"/>
<dbReference type="InterPro" id="IPR015424">
    <property type="entry name" value="PyrdxlP-dep_Trfase"/>
</dbReference>
<evidence type="ECO:0000256" key="2">
    <source>
        <dbReference type="ARBA" id="ARBA00022898"/>
    </source>
</evidence>
<evidence type="ECO:0000313" key="8">
    <source>
        <dbReference type="Proteomes" id="UP000249354"/>
    </source>
</evidence>
<comment type="caution">
    <text evidence="7">The sequence shown here is derived from an EMBL/GenBank/DDBJ whole genome shotgun (WGS) entry which is preliminary data.</text>
</comment>
<evidence type="ECO:0000313" key="7">
    <source>
        <dbReference type="EMBL" id="PZO22241.1"/>
    </source>
</evidence>
<dbReference type="InterPro" id="IPR036388">
    <property type="entry name" value="WH-like_DNA-bd_sf"/>
</dbReference>
<dbReference type="SMART" id="SM00345">
    <property type="entry name" value="HTH_GNTR"/>
    <property type="match status" value="1"/>
</dbReference>
<dbReference type="Gene3D" id="1.10.10.10">
    <property type="entry name" value="Winged helix-like DNA-binding domain superfamily/Winged helix DNA-binding domain"/>
    <property type="match status" value="1"/>
</dbReference>
<name>A0A2W4WDJ5_9CYAN</name>
<dbReference type="SUPFAM" id="SSF53383">
    <property type="entry name" value="PLP-dependent transferases"/>
    <property type="match status" value="1"/>
</dbReference>
<dbReference type="EMBL" id="QBMC01000012">
    <property type="protein sequence ID" value="PZO22241.1"/>
    <property type="molecule type" value="Genomic_DNA"/>
</dbReference>
<dbReference type="GO" id="GO:0003677">
    <property type="term" value="F:DNA binding"/>
    <property type="evidence" value="ECO:0007669"/>
    <property type="project" value="UniProtKB-KW"/>
</dbReference>